<accession>A0A7S1ZY88</accession>
<evidence type="ECO:0000313" key="1">
    <source>
        <dbReference type="EMBL" id="CAD9352166.1"/>
    </source>
</evidence>
<dbReference type="AlphaFoldDB" id="A0A7S1ZY88"/>
<dbReference type="EMBL" id="HBGO01028414">
    <property type="protein sequence ID" value="CAD9352166.1"/>
    <property type="molecule type" value="Transcribed_RNA"/>
</dbReference>
<gene>
    <name evidence="1" type="ORF">OSIN01602_LOCUS16361</name>
</gene>
<name>A0A7S1ZY88_TRICV</name>
<organism evidence="1">
    <name type="scientific">Trieres chinensis</name>
    <name type="common">Marine centric diatom</name>
    <name type="synonym">Odontella sinensis</name>
    <dbReference type="NCBI Taxonomy" id="1514140"/>
    <lineage>
        <taxon>Eukaryota</taxon>
        <taxon>Sar</taxon>
        <taxon>Stramenopiles</taxon>
        <taxon>Ochrophyta</taxon>
        <taxon>Bacillariophyta</taxon>
        <taxon>Mediophyceae</taxon>
        <taxon>Biddulphiophycidae</taxon>
        <taxon>Eupodiscales</taxon>
        <taxon>Parodontellaceae</taxon>
        <taxon>Trieres</taxon>
    </lineage>
</organism>
<sequence>MNATILGVERNNTVYMPVLPFVSKVKLADWKALPWTNTGFHHTAWFMNFNISFRAFSLARSSASFSMCIRIFCPDIALRRTFGSSSSEDESNDKLIPFSLLFFCLFFPSFFSSPLRRCFFLRSPFLLSSFFRRSLFLLFL</sequence>
<proteinExistence type="predicted"/>
<reference evidence="1" key="1">
    <citation type="submission" date="2021-01" db="EMBL/GenBank/DDBJ databases">
        <authorList>
            <person name="Corre E."/>
            <person name="Pelletier E."/>
            <person name="Niang G."/>
            <person name="Scheremetjew M."/>
            <person name="Finn R."/>
            <person name="Kale V."/>
            <person name="Holt S."/>
            <person name="Cochrane G."/>
            <person name="Meng A."/>
            <person name="Brown T."/>
            <person name="Cohen L."/>
        </authorList>
    </citation>
    <scope>NUCLEOTIDE SEQUENCE</scope>
    <source>
        <strain evidence="1">Grunow 1884</strain>
    </source>
</reference>
<protein>
    <submittedName>
        <fullName evidence="1">Uncharacterized protein</fullName>
    </submittedName>
</protein>